<keyword evidence="1" id="KW-1133">Transmembrane helix</keyword>
<evidence type="ECO:0000313" key="3">
    <source>
        <dbReference type="Proteomes" id="UP000607559"/>
    </source>
</evidence>
<organism evidence="2 3">
    <name type="scientific">Puia dinghuensis</name>
    <dbReference type="NCBI Taxonomy" id="1792502"/>
    <lineage>
        <taxon>Bacteria</taxon>
        <taxon>Pseudomonadati</taxon>
        <taxon>Bacteroidota</taxon>
        <taxon>Chitinophagia</taxon>
        <taxon>Chitinophagales</taxon>
        <taxon>Chitinophagaceae</taxon>
        <taxon>Puia</taxon>
    </lineage>
</organism>
<accession>A0A8J2XP75</accession>
<sequence>MNNGLVVVVDLLFLIKFLTHFYLELSNGEDLLAMNFKSMAALRFFKFYSRDENGANKIIKLICNVSYLLAILLFVPMIISQKITPLK</sequence>
<keyword evidence="1" id="KW-0472">Membrane</keyword>
<protein>
    <submittedName>
        <fullName evidence="2">Uncharacterized protein</fullName>
    </submittedName>
</protein>
<name>A0A8J2XP75_9BACT</name>
<keyword evidence="3" id="KW-1185">Reference proteome</keyword>
<dbReference type="AlphaFoldDB" id="A0A8J2XP75"/>
<dbReference type="RefSeq" id="WP_188928689.1">
    <property type="nucleotide sequence ID" value="NZ_BMJC01000001.1"/>
</dbReference>
<reference evidence="2" key="1">
    <citation type="journal article" date="2014" name="Int. J. Syst. Evol. Microbiol.">
        <title>Complete genome sequence of Corynebacterium casei LMG S-19264T (=DSM 44701T), isolated from a smear-ripened cheese.</title>
        <authorList>
            <consortium name="US DOE Joint Genome Institute (JGI-PGF)"/>
            <person name="Walter F."/>
            <person name="Albersmeier A."/>
            <person name="Kalinowski J."/>
            <person name="Ruckert C."/>
        </authorList>
    </citation>
    <scope>NUCLEOTIDE SEQUENCE</scope>
    <source>
        <strain evidence="2">CGMCC 1.15448</strain>
    </source>
</reference>
<reference evidence="2" key="2">
    <citation type="submission" date="2020-09" db="EMBL/GenBank/DDBJ databases">
        <authorList>
            <person name="Sun Q."/>
            <person name="Zhou Y."/>
        </authorList>
    </citation>
    <scope>NUCLEOTIDE SEQUENCE</scope>
    <source>
        <strain evidence="2">CGMCC 1.15448</strain>
    </source>
</reference>
<feature type="transmembrane region" description="Helical" evidence="1">
    <location>
        <begin position="5"/>
        <end position="23"/>
    </location>
</feature>
<keyword evidence="1" id="KW-0812">Transmembrane</keyword>
<gene>
    <name evidence="2" type="ORF">GCM10011511_07470</name>
</gene>
<evidence type="ECO:0000313" key="2">
    <source>
        <dbReference type="EMBL" id="GGA86896.1"/>
    </source>
</evidence>
<feature type="transmembrane region" description="Helical" evidence="1">
    <location>
        <begin position="58"/>
        <end position="79"/>
    </location>
</feature>
<dbReference type="EMBL" id="BMJC01000001">
    <property type="protein sequence ID" value="GGA86896.1"/>
    <property type="molecule type" value="Genomic_DNA"/>
</dbReference>
<comment type="caution">
    <text evidence="2">The sequence shown here is derived from an EMBL/GenBank/DDBJ whole genome shotgun (WGS) entry which is preliminary data.</text>
</comment>
<evidence type="ECO:0000256" key="1">
    <source>
        <dbReference type="SAM" id="Phobius"/>
    </source>
</evidence>
<dbReference type="Proteomes" id="UP000607559">
    <property type="component" value="Unassembled WGS sequence"/>
</dbReference>
<proteinExistence type="predicted"/>